<feature type="compositionally biased region" description="Basic residues" evidence="1">
    <location>
        <begin position="391"/>
        <end position="400"/>
    </location>
</feature>
<evidence type="ECO:0000313" key="3">
    <source>
        <dbReference type="Proteomes" id="UP000053732"/>
    </source>
</evidence>
<feature type="compositionally biased region" description="Polar residues" evidence="1">
    <location>
        <begin position="204"/>
        <end position="216"/>
    </location>
</feature>
<protein>
    <submittedName>
        <fullName evidence="2">Str. FM013</fullName>
    </submittedName>
</protein>
<dbReference type="AlphaFoldDB" id="A0A0G4PJE1"/>
<sequence length="538" mass="60554">MDGSPNHPIKWGTYREGVQSQLPKFESLPQDGLVLMQSYQTVLDNDETFTQYFSDEPLESYTVETRLRKTLGIHPPSSSDSGPSRSENDTSISWVNIFRHGSFEKQSDGSYHCYDQGNLVQIDESLHKSILLNRCFLPANSYLWPSPTDAERESKITLAIEADVLEEIDQKTKYVEKLKRLQLALKKRRAKLQGIRDPVKRSRTPQTPGAQYPTPNESRRLTISVESHNTRARSSSESSGVSSGSDIPFTVPVSKEVSFDSDSDDHDNAFYNPCRREHSNPTNLAPDSNQKLFDNEMGVSVSGLLSNRKPEVAQSRDGTQQFKQFQGDESAKHQPHGSSDLMRPPTKKQKVETAPSPTNVETNALGEELPMWKEKVDTPIKPEPSSSTAGTRRKGSKRTRNNFTDYEKQHAPAWFKKQVDAGRPPADIEKAYHEKFGVFHRWLTLKLWVDRLEERAAKAKPPSKIVVLKPIRAFPTSRKMPPPAIPKPTYAAAPPYLSPYPLFRSSGQSQDPQVMYELDWPSKTAGSSPIKSGLPNVY</sequence>
<name>A0A0G4PJE1_PENC3</name>
<proteinExistence type="predicted"/>
<reference evidence="2 3" key="1">
    <citation type="journal article" date="2014" name="Nat. Commun.">
        <title>Multiple recent horizontal transfers of a large genomic region in cheese making fungi.</title>
        <authorList>
            <person name="Cheeseman K."/>
            <person name="Ropars J."/>
            <person name="Renault P."/>
            <person name="Dupont J."/>
            <person name="Gouzy J."/>
            <person name="Branca A."/>
            <person name="Abraham A.L."/>
            <person name="Ceppi M."/>
            <person name="Conseiller E."/>
            <person name="Debuchy R."/>
            <person name="Malagnac F."/>
            <person name="Goarin A."/>
            <person name="Silar P."/>
            <person name="Lacoste S."/>
            <person name="Sallet E."/>
            <person name="Bensimon A."/>
            <person name="Giraud T."/>
            <person name="Brygoo Y."/>
        </authorList>
    </citation>
    <scope>NUCLEOTIDE SEQUENCE [LARGE SCALE GENOMIC DNA]</scope>
    <source>
        <strain evidence="3">FM 013</strain>
    </source>
</reference>
<evidence type="ECO:0000256" key="1">
    <source>
        <dbReference type="SAM" id="MobiDB-lite"/>
    </source>
</evidence>
<feature type="region of interest" description="Disordered" evidence="1">
    <location>
        <begin position="192"/>
        <end position="290"/>
    </location>
</feature>
<dbReference type="Proteomes" id="UP000053732">
    <property type="component" value="Unassembled WGS sequence"/>
</dbReference>
<dbReference type="EMBL" id="HG793151">
    <property type="protein sequence ID" value="CRL26522.1"/>
    <property type="molecule type" value="Genomic_DNA"/>
</dbReference>
<feature type="compositionally biased region" description="Low complexity" evidence="1">
    <location>
        <begin position="235"/>
        <end position="245"/>
    </location>
</feature>
<evidence type="ECO:0000313" key="2">
    <source>
        <dbReference type="EMBL" id="CRL26522.1"/>
    </source>
</evidence>
<organism evidence="2 3">
    <name type="scientific">Penicillium camemberti (strain FM 013)</name>
    <dbReference type="NCBI Taxonomy" id="1429867"/>
    <lineage>
        <taxon>Eukaryota</taxon>
        <taxon>Fungi</taxon>
        <taxon>Dikarya</taxon>
        <taxon>Ascomycota</taxon>
        <taxon>Pezizomycotina</taxon>
        <taxon>Eurotiomycetes</taxon>
        <taxon>Eurotiomycetidae</taxon>
        <taxon>Eurotiales</taxon>
        <taxon>Aspergillaceae</taxon>
        <taxon>Penicillium</taxon>
    </lineage>
</organism>
<feature type="region of interest" description="Disordered" evidence="1">
    <location>
        <begin position="309"/>
        <end position="402"/>
    </location>
</feature>
<gene>
    <name evidence="2" type="ORF">PCAMFM013_S018g000215</name>
</gene>
<feature type="compositionally biased region" description="Polar residues" evidence="1">
    <location>
        <begin position="280"/>
        <end position="290"/>
    </location>
</feature>
<keyword evidence="3" id="KW-1185">Reference proteome</keyword>
<feature type="compositionally biased region" description="Basic and acidic residues" evidence="1">
    <location>
        <begin position="370"/>
        <end position="380"/>
    </location>
</feature>
<accession>A0A0G4PJE1</accession>